<keyword evidence="2" id="KW-1185">Reference proteome</keyword>
<dbReference type="AlphaFoldDB" id="A0A6G1JEG0"/>
<dbReference type="Proteomes" id="UP000799291">
    <property type="component" value="Unassembled WGS sequence"/>
</dbReference>
<name>A0A6G1JEG0_9PLEO</name>
<gene>
    <name evidence="1" type="ORF">K458DRAFT_154803</name>
</gene>
<dbReference type="EMBL" id="MU005573">
    <property type="protein sequence ID" value="KAF2688932.1"/>
    <property type="molecule type" value="Genomic_DNA"/>
</dbReference>
<protein>
    <submittedName>
        <fullName evidence="1">Uncharacterized protein</fullName>
    </submittedName>
</protein>
<evidence type="ECO:0000313" key="2">
    <source>
        <dbReference type="Proteomes" id="UP000799291"/>
    </source>
</evidence>
<reference evidence="1" key="1">
    <citation type="journal article" date="2020" name="Stud. Mycol.">
        <title>101 Dothideomycetes genomes: a test case for predicting lifestyles and emergence of pathogens.</title>
        <authorList>
            <person name="Haridas S."/>
            <person name="Albert R."/>
            <person name="Binder M."/>
            <person name="Bloem J."/>
            <person name="Labutti K."/>
            <person name="Salamov A."/>
            <person name="Andreopoulos B."/>
            <person name="Baker S."/>
            <person name="Barry K."/>
            <person name="Bills G."/>
            <person name="Bluhm B."/>
            <person name="Cannon C."/>
            <person name="Castanera R."/>
            <person name="Culley D."/>
            <person name="Daum C."/>
            <person name="Ezra D."/>
            <person name="Gonzalez J."/>
            <person name="Henrissat B."/>
            <person name="Kuo A."/>
            <person name="Liang C."/>
            <person name="Lipzen A."/>
            <person name="Lutzoni F."/>
            <person name="Magnuson J."/>
            <person name="Mondo S."/>
            <person name="Nolan M."/>
            <person name="Ohm R."/>
            <person name="Pangilinan J."/>
            <person name="Park H.-J."/>
            <person name="Ramirez L."/>
            <person name="Alfaro M."/>
            <person name="Sun H."/>
            <person name="Tritt A."/>
            <person name="Yoshinaga Y."/>
            <person name="Zwiers L.-H."/>
            <person name="Turgeon B."/>
            <person name="Goodwin S."/>
            <person name="Spatafora J."/>
            <person name="Crous P."/>
            <person name="Grigoriev I."/>
        </authorList>
    </citation>
    <scope>NUCLEOTIDE SEQUENCE</scope>
    <source>
        <strain evidence="1">CBS 122367</strain>
    </source>
</reference>
<sequence length="147" mass="16826">MPNRPASSNLLGPHWESWHISFLGTSIASPIGARRAYLLISQPPTYGREPVRGALLLGDIREDGRTCVSYGCIVRIGWQKAVCLSLPTVYLEEILREASEVYCLRPSSTRTLPKRRLNPTAYRHRWILFDCIPDPFYCTFVRLHRPD</sequence>
<organism evidence="1 2">
    <name type="scientific">Lentithecium fluviatile CBS 122367</name>
    <dbReference type="NCBI Taxonomy" id="1168545"/>
    <lineage>
        <taxon>Eukaryota</taxon>
        <taxon>Fungi</taxon>
        <taxon>Dikarya</taxon>
        <taxon>Ascomycota</taxon>
        <taxon>Pezizomycotina</taxon>
        <taxon>Dothideomycetes</taxon>
        <taxon>Pleosporomycetidae</taxon>
        <taxon>Pleosporales</taxon>
        <taxon>Massarineae</taxon>
        <taxon>Lentitheciaceae</taxon>
        <taxon>Lentithecium</taxon>
    </lineage>
</organism>
<accession>A0A6G1JEG0</accession>
<proteinExistence type="predicted"/>
<evidence type="ECO:0000313" key="1">
    <source>
        <dbReference type="EMBL" id="KAF2688932.1"/>
    </source>
</evidence>